<dbReference type="PROSITE" id="PS50119">
    <property type="entry name" value="ZF_BBOX"/>
    <property type="match status" value="1"/>
</dbReference>
<name>A0A9I9D2P7_CUCME</name>
<dbReference type="PANTHER" id="PTHR31874:SF1">
    <property type="entry name" value="ZINC FINGER PROTEIN CONSTANS-LIKE 6"/>
    <property type="match status" value="1"/>
</dbReference>
<dbReference type="GO" id="GO:0008270">
    <property type="term" value="F:zinc ion binding"/>
    <property type="evidence" value="ECO:0007669"/>
    <property type="project" value="UniProtKB-KW"/>
</dbReference>
<evidence type="ECO:0000313" key="12">
    <source>
        <dbReference type="EnsemblPlants" id="MELO3C012248.2.1"/>
    </source>
</evidence>
<proteinExistence type="inferred from homology"/>
<keyword evidence="6 8" id="KW-0539">Nucleus</keyword>
<dbReference type="Gramene" id="MELO3C012248.2.1">
    <property type="protein sequence ID" value="MELO3C012248.2.1"/>
    <property type="gene ID" value="MELO3C012248.2"/>
</dbReference>
<evidence type="ECO:0000259" key="10">
    <source>
        <dbReference type="PROSITE" id="PS50119"/>
    </source>
</evidence>
<dbReference type="InterPro" id="IPR052453">
    <property type="entry name" value="CONSTANS-like_ZF"/>
</dbReference>
<dbReference type="CDD" id="cd19821">
    <property type="entry name" value="Bbox1_BBX-like"/>
    <property type="match status" value="1"/>
</dbReference>
<evidence type="ECO:0000259" key="11">
    <source>
        <dbReference type="PROSITE" id="PS51017"/>
    </source>
</evidence>
<comment type="similarity">
    <text evidence="2">Belongs to the CONSTANS family.</text>
</comment>
<dbReference type="Pfam" id="PF06203">
    <property type="entry name" value="CCT"/>
    <property type="match status" value="1"/>
</dbReference>
<feature type="compositionally biased region" description="Polar residues" evidence="9">
    <location>
        <begin position="65"/>
        <end position="78"/>
    </location>
</feature>
<dbReference type="AlphaFoldDB" id="A0A9I9D2P7"/>
<evidence type="ECO:0000256" key="1">
    <source>
        <dbReference type="ARBA" id="ARBA00004123"/>
    </source>
</evidence>
<evidence type="ECO:0000256" key="6">
    <source>
        <dbReference type="ARBA" id="ARBA00023242"/>
    </source>
</evidence>
<evidence type="ECO:0008006" key="13">
    <source>
        <dbReference type="Google" id="ProtNLM"/>
    </source>
</evidence>
<reference evidence="12" key="1">
    <citation type="submission" date="2023-03" db="UniProtKB">
        <authorList>
            <consortium name="EnsemblPlants"/>
        </authorList>
    </citation>
    <scope>IDENTIFICATION</scope>
</reference>
<evidence type="ECO:0000256" key="7">
    <source>
        <dbReference type="PROSITE-ProRule" id="PRU00024"/>
    </source>
</evidence>
<dbReference type="Pfam" id="PF00643">
    <property type="entry name" value="zf-B_box"/>
    <property type="match status" value="1"/>
</dbReference>
<dbReference type="PANTHER" id="PTHR31874">
    <property type="entry name" value="CCT MOTIF FAMILY PROTEIN, EXPRESSED"/>
    <property type="match status" value="1"/>
</dbReference>
<sequence>MTTRKSVEKTAEGGKTARACDSCISKRARWYCAADDAFLCQACDASVHSANSLARRHERVRLQTASFRPSSDNSSAASWHQGFTKKPRSPRIGKTAPARKPFPQVPEVSAKEESEEQEQLLLHRVPVLGADSKDGNLASFVGEKESSNGYLSYDMDPAEFAADVESLLGNSLDNECFDMEELGLAASKDHSLTNDDYSLNSHEIIKIEPDEIEELTPMLGSEADTMREPFELNFMDFGSNPTTCGEDEDKVMMEVMAVVKNGELEMEETKIVKNKKKISLSLDSEAVIIAWGSRGTPWTSGDRPNLDLDYYWPDYMGTYESDCYYQPYGEFGSGIGRHAVTGVEGEREARVSRYREKRRTRLFAKKIRYEVRKLNAEKRPRMKGRMKAQPTSLFNNVGGQIGLIPHTYTLNVS</sequence>
<dbReference type="InterPro" id="IPR049808">
    <property type="entry name" value="CONSTANS-like_Bbox1"/>
</dbReference>
<dbReference type="InterPro" id="IPR000315">
    <property type="entry name" value="Znf_B-box"/>
</dbReference>
<feature type="region of interest" description="Disordered" evidence="9">
    <location>
        <begin position="65"/>
        <end position="112"/>
    </location>
</feature>
<keyword evidence="3" id="KW-0479">Metal-binding</keyword>
<evidence type="ECO:0000256" key="9">
    <source>
        <dbReference type="SAM" id="MobiDB-lite"/>
    </source>
</evidence>
<dbReference type="SMART" id="SM00336">
    <property type="entry name" value="BBOX"/>
    <property type="match status" value="1"/>
</dbReference>
<dbReference type="PROSITE" id="PS51017">
    <property type="entry name" value="CCT"/>
    <property type="match status" value="1"/>
</dbReference>
<evidence type="ECO:0000256" key="5">
    <source>
        <dbReference type="ARBA" id="ARBA00022833"/>
    </source>
</evidence>
<accession>A0A9I9D2P7</accession>
<organism evidence="12">
    <name type="scientific">Cucumis melo</name>
    <name type="common">Muskmelon</name>
    <dbReference type="NCBI Taxonomy" id="3656"/>
    <lineage>
        <taxon>Eukaryota</taxon>
        <taxon>Viridiplantae</taxon>
        <taxon>Streptophyta</taxon>
        <taxon>Embryophyta</taxon>
        <taxon>Tracheophyta</taxon>
        <taxon>Spermatophyta</taxon>
        <taxon>Magnoliopsida</taxon>
        <taxon>eudicotyledons</taxon>
        <taxon>Gunneridae</taxon>
        <taxon>Pentapetalae</taxon>
        <taxon>rosids</taxon>
        <taxon>fabids</taxon>
        <taxon>Cucurbitales</taxon>
        <taxon>Cucurbitaceae</taxon>
        <taxon>Benincaseae</taxon>
        <taxon>Cucumis</taxon>
    </lineage>
</organism>
<comment type="subcellular location">
    <subcellularLocation>
        <location evidence="1 8">Nucleus</location>
    </subcellularLocation>
</comment>
<evidence type="ECO:0000256" key="4">
    <source>
        <dbReference type="ARBA" id="ARBA00022771"/>
    </source>
</evidence>
<dbReference type="GO" id="GO:0005634">
    <property type="term" value="C:nucleus"/>
    <property type="evidence" value="ECO:0007669"/>
    <property type="project" value="UniProtKB-SubCell"/>
</dbReference>
<dbReference type="InterPro" id="IPR010402">
    <property type="entry name" value="CCT_domain"/>
</dbReference>
<evidence type="ECO:0000256" key="2">
    <source>
        <dbReference type="ARBA" id="ARBA00010024"/>
    </source>
</evidence>
<dbReference type="GO" id="GO:0006355">
    <property type="term" value="P:regulation of DNA-templated transcription"/>
    <property type="evidence" value="ECO:0007669"/>
    <property type="project" value="TreeGrafter"/>
</dbReference>
<feature type="domain" description="CCT" evidence="11">
    <location>
        <begin position="347"/>
        <end position="389"/>
    </location>
</feature>
<evidence type="ECO:0000256" key="8">
    <source>
        <dbReference type="PROSITE-ProRule" id="PRU00357"/>
    </source>
</evidence>
<feature type="domain" description="B box-type" evidence="10">
    <location>
        <begin position="15"/>
        <end position="62"/>
    </location>
</feature>
<dbReference type="EnsemblPlants" id="MELO3C012248.2.1">
    <property type="protein sequence ID" value="MELO3C012248.2.1"/>
    <property type="gene ID" value="MELO3C012248.2"/>
</dbReference>
<evidence type="ECO:0000256" key="3">
    <source>
        <dbReference type="ARBA" id="ARBA00022723"/>
    </source>
</evidence>
<keyword evidence="4 7" id="KW-0863">Zinc-finger</keyword>
<protein>
    <recommendedName>
        <fullName evidence="13">Zinc finger protein CONSTANS-LIKE 16</fullName>
    </recommendedName>
</protein>
<keyword evidence="5" id="KW-0862">Zinc</keyword>